<dbReference type="PANTHER" id="PTHR22093">
    <property type="entry name" value="LEUKOCYTE RECEPTOR CLUSTER LRC MEMBER 1"/>
    <property type="match status" value="1"/>
</dbReference>
<evidence type="ECO:0000313" key="3">
    <source>
        <dbReference type="Proteomes" id="UP000298138"/>
    </source>
</evidence>
<organism evidence="2 3">
    <name type="scientific">Ascodesmis nigricans</name>
    <dbReference type="NCBI Taxonomy" id="341454"/>
    <lineage>
        <taxon>Eukaryota</taxon>
        <taxon>Fungi</taxon>
        <taxon>Dikarya</taxon>
        <taxon>Ascomycota</taxon>
        <taxon>Pezizomycotina</taxon>
        <taxon>Pezizomycetes</taxon>
        <taxon>Pezizales</taxon>
        <taxon>Ascodesmidaceae</taxon>
        <taxon>Ascodesmis</taxon>
    </lineage>
</organism>
<feature type="compositionally biased region" description="Basic and acidic residues" evidence="1">
    <location>
        <begin position="212"/>
        <end position="222"/>
    </location>
</feature>
<proteinExistence type="predicted"/>
<feature type="compositionally biased region" description="Basic and acidic residues" evidence="1">
    <location>
        <begin position="281"/>
        <end position="322"/>
    </location>
</feature>
<feature type="compositionally biased region" description="Basic and acidic residues" evidence="1">
    <location>
        <begin position="192"/>
        <end position="205"/>
    </location>
</feature>
<dbReference type="STRING" id="341454.A0A4S2MR52"/>
<name>A0A4S2MR52_9PEZI</name>
<dbReference type="InterPro" id="IPR039875">
    <property type="entry name" value="LENG1-like"/>
</dbReference>
<dbReference type="AlphaFoldDB" id="A0A4S2MR52"/>
<evidence type="ECO:0000256" key="1">
    <source>
        <dbReference type="SAM" id="MobiDB-lite"/>
    </source>
</evidence>
<feature type="compositionally biased region" description="Basic and acidic residues" evidence="1">
    <location>
        <begin position="89"/>
        <end position="112"/>
    </location>
</feature>
<sequence>MPLHLLHHKSYHVYNSANIARVRADEAAAASAAQATADRLASARSSSRIALLRGDVPAAITPSDPLPKALPGDVAAATPTGNLFPTPPEKQKEKPRSRAEERALKREEDAHRLGGAPISTPWYMGKGEQDDAEIWEQRRRREREVRRKEWGDPLVGVRRGVGAVKEVERERERWRRMREEEVGNGRKWVFLDQRDDGDGGDGGRVEKRRRRESGGEDSERSSRRYRHHSRSHSPGRSNDGKHRRRSRSRSREKRGIDGGRSRSRDRSRRDSHRSHRTSHRRKEEHDPELERLRKAREEREKAEREKAQALLRKEVEREEDVPGWRPAKRGGRYSAQFAGE</sequence>
<dbReference type="Proteomes" id="UP000298138">
    <property type="component" value="Unassembled WGS sequence"/>
</dbReference>
<evidence type="ECO:0000313" key="2">
    <source>
        <dbReference type="EMBL" id="TGZ78119.1"/>
    </source>
</evidence>
<dbReference type="EMBL" id="ML220145">
    <property type="protein sequence ID" value="TGZ78119.1"/>
    <property type="molecule type" value="Genomic_DNA"/>
</dbReference>
<dbReference type="PANTHER" id="PTHR22093:SF0">
    <property type="entry name" value="LEUKOCYTE RECEPTOR CLUSTER MEMBER 1"/>
    <property type="match status" value="1"/>
</dbReference>
<feature type="compositionally biased region" description="Basic residues" evidence="1">
    <location>
        <begin position="241"/>
        <end position="252"/>
    </location>
</feature>
<feature type="region of interest" description="Disordered" evidence="1">
    <location>
        <begin position="62"/>
        <end position="126"/>
    </location>
</feature>
<dbReference type="InParanoid" id="A0A4S2MR52"/>
<feature type="compositionally biased region" description="Basic residues" evidence="1">
    <location>
        <begin position="223"/>
        <end position="233"/>
    </location>
</feature>
<reference evidence="2 3" key="1">
    <citation type="submission" date="2019-04" db="EMBL/GenBank/DDBJ databases">
        <title>Comparative genomics and transcriptomics to analyze fruiting body development in filamentous ascomycetes.</title>
        <authorList>
            <consortium name="DOE Joint Genome Institute"/>
            <person name="Lutkenhaus R."/>
            <person name="Traeger S."/>
            <person name="Breuer J."/>
            <person name="Kuo A."/>
            <person name="Lipzen A."/>
            <person name="Pangilinan J."/>
            <person name="Dilworth D."/>
            <person name="Sandor L."/>
            <person name="Poggeler S."/>
            <person name="Barry K."/>
            <person name="Grigoriev I.V."/>
            <person name="Nowrousian M."/>
        </authorList>
    </citation>
    <scope>NUCLEOTIDE SEQUENCE [LARGE SCALE GENOMIC DNA]</scope>
    <source>
        <strain evidence="2 3">CBS 389.68</strain>
    </source>
</reference>
<feature type="compositionally biased region" description="Basic and acidic residues" evidence="1">
    <location>
        <begin position="166"/>
        <end position="184"/>
    </location>
</feature>
<accession>A0A4S2MR52</accession>
<feature type="compositionally biased region" description="Basic residues" evidence="1">
    <location>
        <begin position="269"/>
        <end position="280"/>
    </location>
</feature>
<feature type="compositionally biased region" description="Basic and acidic residues" evidence="1">
    <location>
        <begin position="253"/>
        <end position="268"/>
    </location>
</feature>
<feature type="region of interest" description="Disordered" evidence="1">
    <location>
        <begin position="166"/>
        <end position="340"/>
    </location>
</feature>
<evidence type="ECO:0008006" key="4">
    <source>
        <dbReference type="Google" id="ProtNLM"/>
    </source>
</evidence>
<keyword evidence="3" id="KW-1185">Reference proteome</keyword>
<gene>
    <name evidence="2" type="ORF">EX30DRAFT_398033</name>
</gene>
<protein>
    <recommendedName>
        <fullName evidence="4">CBF1-interacting co-repressor CIR N-terminal domain-containing protein</fullName>
    </recommendedName>
</protein>